<evidence type="ECO:0000256" key="17">
    <source>
        <dbReference type="ARBA" id="ARBA00022989"/>
    </source>
</evidence>
<dbReference type="EC" id="2.7.11.1" evidence="5"/>
<evidence type="ECO:0000256" key="12">
    <source>
        <dbReference type="ARBA" id="ARBA00022729"/>
    </source>
</evidence>
<keyword evidence="8" id="KW-0597">Phosphoprotein</keyword>
<dbReference type="SUPFAM" id="SSF56112">
    <property type="entry name" value="Protein kinase-like (PK-like)"/>
    <property type="match status" value="1"/>
</dbReference>
<feature type="domain" description="Protein kinase" evidence="25">
    <location>
        <begin position="426"/>
        <end position="732"/>
    </location>
</feature>
<dbReference type="InterPro" id="IPR008271">
    <property type="entry name" value="Ser/Thr_kinase_AS"/>
</dbReference>
<comment type="similarity">
    <text evidence="3">Belongs to the protein kinase superfamily. Ser/Thr protein kinase family.</text>
</comment>
<dbReference type="Gene3D" id="1.10.510.10">
    <property type="entry name" value="Transferase(Phosphotransferase) domain 1"/>
    <property type="match status" value="1"/>
</dbReference>
<dbReference type="Pfam" id="PF08263">
    <property type="entry name" value="LRRNT_2"/>
    <property type="match status" value="1"/>
</dbReference>
<feature type="binding site" evidence="23">
    <location>
        <position position="455"/>
    </location>
    <ligand>
        <name>ATP</name>
        <dbReference type="ChEBI" id="CHEBI:30616"/>
    </ligand>
</feature>
<dbReference type="Pfam" id="PF07714">
    <property type="entry name" value="PK_Tyr_Ser-Thr"/>
    <property type="match status" value="1"/>
</dbReference>
<evidence type="ECO:0000256" key="18">
    <source>
        <dbReference type="ARBA" id="ARBA00023136"/>
    </source>
</evidence>
<keyword evidence="6" id="KW-1003">Cell membrane</keyword>
<evidence type="ECO:0000256" key="14">
    <source>
        <dbReference type="ARBA" id="ARBA00022741"/>
    </source>
</evidence>
<dbReference type="AlphaFoldDB" id="A0AAV5HRH9"/>
<reference evidence="26 27" key="1">
    <citation type="journal article" date="2021" name="Commun. Biol.">
        <title>The genome of Shorea leprosula (Dipterocarpaceae) highlights the ecological relevance of drought in aseasonal tropical rainforests.</title>
        <authorList>
            <person name="Ng K.K.S."/>
            <person name="Kobayashi M.J."/>
            <person name="Fawcett J.A."/>
            <person name="Hatakeyama M."/>
            <person name="Paape T."/>
            <person name="Ng C.H."/>
            <person name="Ang C.C."/>
            <person name="Tnah L.H."/>
            <person name="Lee C.T."/>
            <person name="Nishiyama T."/>
            <person name="Sese J."/>
            <person name="O'Brien M.J."/>
            <person name="Copetti D."/>
            <person name="Mohd Noor M.I."/>
            <person name="Ong R.C."/>
            <person name="Putra M."/>
            <person name="Sireger I.Z."/>
            <person name="Indrioko S."/>
            <person name="Kosugi Y."/>
            <person name="Izuno A."/>
            <person name="Isagi Y."/>
            <person name="Lee S.L."/>
            <person name="Shimizu K.K."/>
        </authorList>
    </citation>
    <scope>NUCLEOTIDE SEQUENCE [LARGE SCALE GENOMIC DNA]</scope>
    <source>
        <strain evidence="26">214</strain>
    </source>
</reference>
<evidence type="ECO:0000256" key="2">
    <source>
        <dbReference type="ARBA" id="ARBA00004479"/>
    </source>
</evidence>
<dbReference type="InterPro" id="IPR011009">
    <property type="entry name" value="Kinase-like_dom_sf"/>
</dbReference>
<dbReference type="InterPro" id="IPR017441">
    <property type="entry name" value="Protein_kinase_ATP_BS"/>
</dbReference>
<dbReference type="EMBL" id="BPVZ01000002">
    <property type="protein sequence ID" value="GKU87789.1"/>
    <property type="molecule type" value="Genomic_DNA"/>
</dbReference>
<dbReference type="InterPro" id="IPR001611">
    <property type="entry name" value="Leu-rich_rpt"/>
</dbReference>
<keyword evidence="11" id="KW-0812">Transmembrane</keyword>
<comment type="catalytic activity">
    <reaction evidence="22">
        <text>L-seryl-[protein] + ATP = O-phospho-L-seryl-[protein] + ADP + H(+)</text>
        <dbReference type="Rhea" id="RHEA:17989"/>
        <dbReference type="Rhea" id="RHEA-COMP:9863"/>
        <dbReference type="Rhea" id="RHEA-COMP:11604"/>
        <dbReference type="ChEBI" id="CHEBI:15378"/>
        <dbReference type="ChEBI" id="CHEBI:29999"/>
        <dbReference type="ChEBI" id="CHEBI:30616"/>
        <dbReference type="ChEBI" id="CHEBI:83421"/>
        <dbReference type="ChEBI" id="CHEBI:456216"/>
        <dbReference type="EC" id="2.7.11.1"/>
    </reaction>
</comment>
<evidence type="ECO:0000256" key="5">
    <source>
        <dbReference type="ARBA" id="ARBA00012513"/>
    </source>
</evidence>
<evidence type="ECO:0000313" key="26">
    <source>
        <dbReference type="EMBL" id="GKU87789.1"/>
    </source>
</evidence>
<evidence type="ECO:0000256" key="20">
    <source>
        <dbReference type="ARBA" id="ARBA00023180"/>
    </source>
</evidence>
<dbReference type="PANTHER" id="PTHR48053">
    <property type="entry name" value="LEUCINE RICH REPEAT FAMILY PROTEIN, EXPRESSED"/>
    <property type="match status" value="1"/>
</dbReference>
<keyword evidence="9" id="KW-0433">Leucine-rich repeat</keyword>
<evidence type="ECO:0000259" key="25">
    <source>
        <dbReference type="PROSITE" id="PS50011"/>
    </source>
</evidence>
<dbReference type="InterPro" id="IPR051716">
    <property type="entry name" value="Plant_RL_S/T_kinase"/>
</dbReference>
<protein>
    <recommendedName>
        <fullName evidence="5">non-specific serine/threonine protein kinase</fullName>
        <ecNumber evidence="5">2.7.11.1</ecNumber>
    </recommendedName>
</protein>
<keyword evidence="18" id="KW-0472">Membrane</keyword>
<name>A0AAV5HRH9_9ROSI</name>
<dbReference type="PROSITE" id="PS00107">
    <property type="entry name" value="PROTEIN_KINASE_ATP"/>
    <property type="match status" value="1"/>
</dbReference>
<dbReference type="PANTHER" id="PTHR48053:SF162">
    <property type="entry name" value="LRR RECEPTOR-LIKE KINASE"/>
    <property type="match status" value="1"/>
</dbReference>
<dbReference type="GO" id="GO:0005886">
    <property type="term" value="C:plasma membrane"/>
    <property type="evidence" value="ECO:0007669"/>
    <property type="project" value="UniProtKB-SubCell"/>
</dbReference>
<dbReference type="PROSITE" id="PS50011">
    <property type="entry name" value="PROTEIN_KINASE_DOM"/>
    <property type="match status" value="1"/>
</dbReference>
<dbReference type="InterPro" id="IPR013210">
    <property type="entry name" value="LRR_N_plant-typ"/>
</dbReference>
<feature type="signal peptide" evidence="24">
    <location>
        <begin position="1"/>
        <end position="22"/>
    </location>
</feature>
<dbReference type="FunFam" id="3.30.200.20:FF:000432">
    <property type="entry name" value="LRR receptor-like serine/threonine-protein kinase EFR"/>
    <property type="match status" value="1"/>
</dbReference>
<keyword evidence="14 23" id="KW-0547">Nucleotide-binding</keyword>
<evidence type="ECO:0000313" key="27">
    <source>
        <dbReference type="Proteomes" id="UP001054252"/>
    </source>
</evidence>
<dbReference type="Pfam" id="PF00560">
    <property type="entry name" value="LRR_1"/>
    <property type="match status" value="2"/>
</dbReference>
<keyword evidence="7" id="KW-0723">Serine/threonine-protein kinase</keyword>
<keyword evidence="16 23" id="KW-0067">ATP-binding</keyword>
<keyword evidence="20" id="KW-0325">Glycoprotein</keyword>
<dbReference type="PROSITE" id="PS00108">
    <property type="entry name" value="PROTEIN_KINASE_ST"/>
    <property type="match status" value="1"/>
</dbReference>
<comment type="catalytic activity">
    <reaction evidence="21">
        <text>L-threonyl-[protein] + ATP = O-phospho-L-threonyl-[protein] + ADP + H(+)</text>
        <dbReference type="Rhea" id="RHEA:46608"/>
        <dbReference type="Rhea" id="RHEA-COMP:11060"/>
        <dbReference type="Rhea" id="RHEA-COMP:11605"/>
        <dbReference type="ChEBI" id="CHEBI:15378"/>
        <dbReference type="ChEBI" id="CHEBI:30013"/>
        <dbReference type="ChEBI" id="CHEBI:30616"/>
        <dbReference type="ChEBI" id="CHEBI:61977"/>
        <dbReference type="ChEBI" id="CHEBI:456216"/>
        <dbReference type="EC" id="2.7.11.1"/>
    </reaction>
</comment>
<keyword evidence="19" id="KW-0675">Receptor</keyword>
<evidence type="ECO:0000256" key="11">
    <source>
        <dbReference type="ARBA" id="ARBA00022692"/>
    </source>
</evidence>
<comment type="caution">
    <text evidence="26">The sequence shown here is derived from an EMBL/GenBank/DDBJ whole genome shotgun (WGS) entry which is preliminary data.</text>
</comment>
<dbReference type="SUPFAM" id="SSF52047">
    <property type="entry name" value="RNI-like"/>
    <property type="match status" value="1"/>
</dbReference>
<dbReference type="SMART" id="SM00220">
    <property type="entry name" value="S_TKc"/>
    <property type="match status" value="1"/>
</dbReference>
<evidence type="ECO:0000256" key="22">
    <source>
        <dbReference type="ARBA" id="ARBA00048679"/>
    </source>
</evidence>
<evidence type="ECO:0000256" key="7">
    <source>
        <dbReference type="ARBA" id="ARBA00022527"/>
    </source>
</evidence>
<keyword evidence="13" id="KW-0677">Repeat</keyword>
<comment type="subcellular location">
    <subcellularLocation>
        <location evidence="1">Cell membrane</location>
        <topology evidence="1">Single-pass membrane protein</topology>
    </subcellularLocation>
    <subcellularLocation>
        <location evidence="2">Membrane</location>
        <topology evidence="2">Single-pass type I membrane protein</topology>
    </subcellularLocation>
</comment>
<evidence type="ECO:0000256" key="16">
    <source>
        <dbReference type="ARBA" id="ARBA00022840"/>
    </source>
</evidence>
<evidence type="ECO:0000256" key="1">
    <source>
        <dbReference type="ARBA" id="ARBA00004162"/>
    </source>
</evidence>
<dbReference type="InterPro" id="IPR001245">
    <property type="entry name" value="Ser-Thr/Tyr_kinase_cat_dom"/>
</dbReference>
<dbReference type="InterPro" id="IPR032675">
    <property type="entry name" value="LRR_dom_sf"/>
</dbReference>
<comment type="similarity">
    <text evidence="4">Belongs to the RLP family.</text>
</comment>
<dbReference type="Gene3D" id="3.30.200.20">
    <property type="entry name" value="Phosphorylase Kinase, domain 1"/>
    <property type="match status" value="1"/>
</dbReference>
<evidence type="ECO:0000256" key="4">
    <source>
        <dbReference type="ARBA" id="ARBA00009592"/>
    </source>
</evidence>
<feature type="chain" id="PRO_5043808905" description="non-specific serine/threonine protein kinase" evidence="24">
    <location>
        <begin position="23"/>
        <end position="820"/>
    </location>
</feature>
<accession>A0AAV5HRH9</accession>
<evidence type="ECO:0000256" key="21">
    <source>
        <dbReference type="ARBA" id="ARBA00047899"/>
    </source>
</evidence>
<gene>
    <name evidence="26" type="ORF">SLEP1_g2130</name>
</gene>
<evidence type="ECO:0000256" key="8">
    <source>
        <dbReference type="ARBA" id="ARBA00022553"/>
    </source>
</evidence>
<evidence type="ECO:0000256" key="9">
    <source>
        <dbReference type="ARBA" id="ARBA00022614"/>
    </source>
</evidence>
<dbReference type="FunFam" id="3.80.10.10:FF:000275">
    <property type="entry name" value="Leucine-rich repeat receptor-like protein kinase"/>
    <property type="match status" value="1"/>
</dbReference>
<evidence type="ECO:0000256" key="24">
    <source>
        <dbReference type="SAM" id="SignalP"/>
    </source>
</evidence>
<keyword evidence="27" id="KW-1185">Reference proteome</keyword>
<evidence type="ECO:0000256" key="6">
    <source>
        <dbReference type="ARBA" id="ARBA00022475"/>
    </source>
</evidence>
<dbReference type="FunFam" id="3.80.10.10:FF:001158">
    <property type="entry name" value="Leucine-rich repeat protein kinase family protein"/>
    <property type="match status" value="1"/>
</dbReference>
<organism evidence="26 27">
    <name type="scientific">Rubroshorea leprosula</name>
    <dbReference type="NCBI Taxonomy" id="152421"/>
    <lineage>
        <taxon>Eukaryota</taxon>
        <taxon>Viridiplantae</taxon>
        <taxon>Streptophyta</taxon>
        <taxon>Embryophyta</taxon>
        <taxon>Tracheophyta</taxon>
        <taxon>Spermatophyta</taxon>
        <taxon>Magnoliopsida</taxon>
        <taxon>eudicotyledons</taxon>
        <taxon>Gunneridae</taxon>
        <taxon>Pentapetalae</taxon>
        <taxon>rosids</taxon>
        <taxon>malvids</taxon>
        <taxon>Malvales</taxon>
        <taxon>Dipterocarpaceae</taxon>
        <taxon>Rubroshorea</taxon>
    </lineage>
</organism>
<keyword evidence="12 24" id="KW-0732">Signal</keyword>
<dbReference type="InterPro" id="IPR000719">
    <property type="entry name" value="Prot_kinase_dom"/>
</dbReference>
<evidence type="ECO:0000256" key="13">
    <source>
        <dbReference type="ARBA" id="ARBA00022737"/>
    </source>
</evidence>
<dbReference type="Pfam" id="PF23598">
    <property type="entry name" value="LRR_14"/>
    <property type="match status" value="1"/>
</dbReference>
<dbReference type="GO" id="GO:0005524">
    <property type="term" value="F:ATP binding"/>
    <property type="evidence" value="ECO:0007669"/>
    <property type="project" value="UniProtKB-UniRule"/>
</dbReference>
<evidence type="ECO:0000256" key="23">
    <source>
        <dbReference type="PROSITE-ProRule" id="PRU10141"/>
    </source>
</evidence>
<dbReference type="FunFam" id="1.10.510.10:FF:000358">
    <property type="entry name" value="Putative leucine-rich repeat receptor-like serine/threonine-protein kinase"/>
    <property type="match status" value="1"/>
</dbReference>
<dbReference type="InterPro" id="IPR055414">
    <property type="entry name" value="LRR_R13L4/SHOC2-like"/>
</dbReference>
<keyword evidence="15" id="KW-0418">Kinase</keyword>
<dbReference type="Proteomes" id="UP001054252">
    <property type="component" value="Unassembled WGS sequence"/>
</dbReference>
<evidence type="ECO:0000256" key="15">
    <source>
        <dbReference type="ARBA" id="ARBA00022777"/>
    </source>
</evidence>
<keyword evidence="10" id="KW-0808">Transferase</keyword>
<dbReference type="Gene3D" id="3.80.10.10">
    <property type="entry name" value="Ribonuclease Inhibitor"/>
    <property type="match status" value="4"/>
</dbReference>
<evidence type="ECO:0000256" key="10">
    <source>
        <dbReference type="ARBA" id="ARBA00022679"/>
    </source>
</evidence>
<sequence>MKTAPHLQSSSIILIIVYMCMGHHLGVQETTLASALQLNNQTDKLALLALKDRILEDPLMVMSSWNETLHFCEWRGVSCSRQHEGRVITLNLAGQHLVGSVPPHIGNLTFLRHMDLNSNMFNGEIPQEVGHLFRLRYLNLSDNAFQGKIPSNLGFCSNLQVISLNGNNLEGEIPDELRNLSKQLVSFSISRNYHITGRIPRWLGNASSLIKLSLKDNKLHGSITAELGRLSKLQFLQLTSNHLSGMIPSSIYNLSSLEILCMAENQLHGEIPWDIGTTLPNVQMIYLGLNHFSGPIPVSLANASKLEWFSIGYNNLSGAIPSTLGSLRSLKELHIPGNNLEVEGLNFLTSLTNNSDLYSLDLGCNLFKAELPASIANFSSKLEYLYIDHNQISGNIPKEIGNLIGLRALELDVNHIGELSQATSEFSSSNLIGKGSFGSVYKGIMGRDGMSLAVKVLHLEQKGAFKSFMAECGALRNIRHRNVIKIVSVCSSADYKGAEFKAIIYEFMQNGSLEGWLHPNEVAVKVKNLNFIQRLNIAIEVGSATEYLHYDCQPAIVHGDLKPSNVLLDHDMVAHVADFGLSRFQSKCIHNNASKKQSSSMGVRGTVGYVAPEYGMGGKASISGDVYSFGIMLLEMVTGKRPTDLMFKDCFTIHQFTKAALPENAMDILEPSLLQEVYDAEKLGNNARRVGVLECIIAVARVGVICSMESPKERIEMKKAVAELCAIKQELLGSKWRLLSILTEVEDDVVRELVPLEGEEEGMGSFLGSICCQLGNLDASERTKKARRVKSKHLSLQEPNMMNTDSQEIPWRAHLFNFHR</sequence>
<proteinExistence type="inferred from homology"/>
<dbReference type="GO" id="GO:0004674">
    <property type="term" value="F:protein serine/threonine kinase activity"/>
    <property type="evidence" value="ECO:0007669"/>
    <property type="project" value="UniProtKB-KW"/>
</dbReference>
<evidence type="ECO:0000256" key="3">
    <source>
        <dbReference type="ARBA" id="ARBA00008684"/>
    </source>
</evidence>
<keyword evidence="17" id="KW-1133">Transmembrane helix</keyword>
<evidence type="ECO:0000256" key="19">
    <source>
        <dbReference type="ARBA" id="ARBA00023170"/>
    </source>
</evidence>